<evidence type="ECO:0000259" key="1">
    <source>
        <dbReference type="Pfam" id="PF15919"/>
    </source>
</evidence>
<dbReference type="AlphaFoldDB" id="A0A179SH20"/>
<reference evidence="2 3" key="1">
    <citation type="submission" date="2016-04" db="EMBL/GenBank/DDBJ databases">
        <authorList>
            <person name="Evans L.H."/>
            <person name="Alamgir A."/>
            <person name="Owens N."/>
            <person name="Weber N.D."/>
            <person name="Virtaneva K."/>
            <person name="Barbian K."/>
            <person name="Babar A."/>
            <person name="Rosenke K."/>
        </authorList>
    </citation>
    <scope>NUCLEOTIDE SEQUENCE [LARGE SCALE GENOMIC DNA]</scope>
    <source>
        <strain evidence="2 3">PMB02</strain>
    </source>
</reference>
<organism evidence="2 3">
    <name type="scientific">Methylobacterium platani</name>
    <dbReference type="NCBI Taxonomy" id="427683"/>
    <lineage>
        <taxon>Bacteria</taxon>
        <taxon>Pseudomonadati</taxon>
        <taxon>Pseudomonadota</taxon>
        <taxon>Alphaproteobacteria</taxon>
        <taxon>Hyphomicrobiales</taxon>
        <taxon>Methylobacteriaceae</taxon>
        <taxon>Methylobacterium</taxon>
    </lineage>
</organism>
<dbReference type="RefSeq" id="WP_048436172.1">
    <property type="nucleotide sequence ID" value="NZ_LWHQ01000015.1"/>
</dbReference>
<proteinExistence type="predicted"/>
<evidence type="ECO:0000313" key="2">
    <source>
        <dbReference type="EMBL" id="OAS25767.1"/>
    </source>
</evidence>
<evidence type="ECO:0000313" key="3">
    <source>
        <dbReference type="Proteomes" id="UP000078316"/>
    </source>
</evidence>
<comment type="caution">
    <text evidence="2">The sequence shown here is derived from an EMBL/GenBank/DDBJ whole genome shotgun (WGS) entry which is preliminary data.</text>
</comment>
<sequence>MPRYIALIDGEPGGYGAAFPDCPGCTAMGATIDEAIANAGEALREWIGDRLVAGLAAPEPRSVDALLADPQAAEAVAEATLVATVPLVLDEGRSVRVNLSLDAGALAMIDQAARERGVTRSAFLVSAAQDKIMADG</sequence>
<dbReference type="Proteomes" id="UP000078316">
    <property type="component" value="Unassembled WGS sequence"/>
</dbReference>
<dbReference type="CDD" id="cd21631">
    <property type="entry name" value="RHH_CopG_NikR-like"/>
    <property type="match status" value="1"/>
</dbReference>
<dbReference type="Pfam" id="PF15919">
    <property type="entry name" value="HicB_lk_antitox"/>
    <property type="match status" value="1"/>
</dbReference>
<protein>
    <recommendedName>
        <fullName evidence="1">HicB-like antitoxin of toxin-antitoxin system domain-containing protein</fullName>
    </recommendedName>
</protein>
<dbReference type="InterPro" id="IPR035069">
    <property type="entry name" value="TTHA1013/TTHA0281-like"/>
</dbReference>
<dbReference type="OrthoDB" id="9807959at2"/>
<gene>
    <name evidence="2" type="ORF">A5481_07985</name>
</gene>
<dbReference type="STRING" id="427683.A5481_07985"/>
<name>A0A179SH20_9HYPH</name>
<dbReference type="Gene3D" id="3.30.160.250">
    <property type="match status" value="1"/>
</dbReference>
<dbReference type="SUPFAM" id="SSF143100">
    <property type="entry name" value="TTHA1013/TTHA0281-like"/>
    <property type="match status" value="1"/>
</dbReference>
<dbReference type="EMBL" id="LWHQ01000015">
    <property type="protein sequence ID" value="OAS25767.1"/>
    <property type="molecule type" value="Genomic_DNA"/>
</dbReference>
<feature type="domain" description="HicB-like antitoxin of toxin-antitoxin system" evidence="1">
    <location>
        <begin position="7"/>
        <end position="128"/>
    </location>
</feature>
<dbReference type="InterPro" id="IPR031807">
    <property type="entry name" value="HicB-like"/>
</dbReference>
<accession>A0A179SH20</accession>